<name>A0ABW1PT81_9FLAO</name>
<dbReference type="Proteomes" id="UP001596287">
    <property type="component" value="Unassembled WGS sequence"/>
</dbReference>
<sequence>MKNSENKQTEEKALQENWPLNAADANQNPENYDRDEEEEESEDDESGDWGDVDPAGGPAPSAPGSAV</sequence>
<organism evidence="2 3">
    <name type="scientific">Flavobacterium qiangtangense</name>
    <dbReference type="NCBI Taxonomy" id="1442595"/>
    <lineage>
        <taxon>Bacteria</taxon>
        <taxon>Pseudomonadati</taxon>
        <taxon>Bacteroidota</taxon>
        <taxon>Flavobacteriia</taxon>
        <taxon>Flavobacteriales</taxon>
        <taxon>Flavobacteriaceae</taxon>
        <taxon>Flavobacterium</taxon>
    </lineage>
</organism>
<proteinExistence type="predicted"/>
<accession>A0ABW1PT81</accession>
<feature type="compositionally biased region" description="Basic and acidic residues" evidence="1">
    <location>
        <begin position="1"/>
        <end position="14"/>
    </location>
</feature>
<feature type="compositionally biased region" description="Low complexity" evidence="1">
    <location>
        <begin position="52"/>
        <end position="67"/>
    </location>
</feature>
<protein>
    <submittedName>
        <fullName evidence="2">Uncharacterized protein</fullName>
    </submittedName>
</protein>
<evidence type="ECO:0000313" key="2">
    <source>
        <dbReference type="EMBL" id="MFC6098090.1"/>
    </source>
</evidence>
<dbReference type="RefSeq" id="WP_379793078.1">
    <property type="nucleotide sequence ID" value="NZ_JBHSQB010000010.1"/>
</dbReference>
<gene>
    <name evidence="2" type="ORF">ACFPVY_15650</name>
</gene>
<feature type="region of interest" description="Disordered" evidence="1">
    <location>
        <begin position="1"/>
        <end position="67"/>
    </location>
</feature>
<dbReference type="EMBL" id="JBHSQB010000010">
    <property type="protein sequence ID" value="MFC6098090.1"/>
    <property type="molecule type" value="Genomic_DNA"/>
</dbReference>
<feature type="compositionally biased region" description="Acidic residues" evidence="1">
    <location>
        <begin position="33"/>
        <end position="51"/>
    </location>
</feature>
<comment type="caution">
    <text evidence="2">The sequence shown here is derived from an EMBL/GenBank/DDBJ whole genome shotgun (WGS) entry which is preliminary data.</text>
</comment>
<evidence type="ECO:0000313" key="3">
    <source>
        <dbReference type="Proteomes" id="UP001596287"/>
    </source>
</evidence>
<evidence type="ECO:0000256" key="1">
    <source>
        <dbReference type="SAM" id="MobiDB-lite"/>
    </source>
</evidence>
<keyword evidence="3" id="KW-1185">Reference proteome</keyword>
<reference evidence="3" key="1">
    <citation type="journal article" date="2019" name="Int. J. Syst. Evol. Microbiol.">
        <title>The Global Catalogue of Microorganisms (GCM) 10K type strain sequencing project: providing services to taxonomists for standard genome sequencing and annotation.</title>
        <authorList>
            <consortium name="The Broad Institute Genomics Platform"/>
            <consortium name="The Broad Institute Genome Sequencing Center for Infectious Disease"/>
            <person name="Wu L."/>
            <person name="Ma J."/>
        </authorList>
    </citation>
    <scope>NUCLEOTIDE SEQUENCE [LARGE SCALE GENOMIC DNA]</scope>
    <source>
        <strain evidence="3">CCUG 49679</strain>
    </source>
</reference>